<accession>A0A9W9C2L7</accession>
<evidence type="ECO:0000313" key="2">
    <source>
        <dbReference type="EMBL" id="KAJ4340351.1"/>
    </source>
</evidence>
<comment type="caution">
    <text evidence="2">The sequence shown here is derived from an EMBL/GenBank/DDBJ whole genome shotgun (WGS) entry which is preliminary data.</text>
</comment>
<keyword evidence="3" id="KW-1185">Reference proteome</keyword>
<dbReference type="OrthoDB" id="3786223at2759"/>
<protein>
    <submittedName>
        <fullName evidence="2">Uncharacterized protein</fullName>
    </submittedName>
</protein>
<sequence>MVRSCISSFPGITFLFYSKATPPPLSPLKPRVCDLTAIPYASWQPPTCPQKCEGLCPHLPVGVETRVNGQVVSALVSEKVLTPITEEIDGRENVDTVAEPTDNAGKVGEAGASGSGAGFLTVSVAAASEVNTVDGERTPDLTSLLSDDGSEPVDQRDERLLKKRSGVDHQLTADWLATLPSVLDADIEPDDNVSVLALCDVELDDDEDLDAQTEHGHSPTYARSLAPGPTAPALSLPSISIDEAAYADVDLDSEVDKLDPQPADERYLRPLSVPAAEDIDVWCEIAASPTVVADVIKTPEANVGKEDTQGKPARPLSHVFFFSD</sequence>
<evidence type="ECO:0000256" key="1">
    <source>
        <dbReference type="SAM" id="MobiDB-lite"/>
    </source>
</evidence>
<gene>
    <name evidence="2" type="ORF">N0V87_002643</name>
</gene>
<dbReference type="AlphaFoldDB" id="A0A9W9C2L7"/>
<evidence type="ECO:0000313" key="3">
    <source>
        <dbReference type="Proteomes" id="UP001140562"/>
    </source>
</evidence>
<dbReference type="EMBL" id="JAPEUV010000017">
    <property type="protein sequence ID" value="KAJ4340351.1"/>
    <property type="molecule type" value="Genomic_DNA"/>
</dbReference>
<dbReference type="Proteomes" id="UP001140562">
    <property type="component" value="Unassembled WGS sequence"/>
</dbReference>
<reference evidence="2" key="1">
    <citation type="submission" date="2022-10" db="EMBL/GenBank/DDBJ databases">
        <title>Tapping the CABI collections for fungal endophytes: first genome assemblies for Collariella, Neodidymelliopsis, Ascochyta clinopodiicola, Didymella pomorum, Didymosphaeria variabile, Neocosmospora piperis and Neocucurbitaria cava.</title>
        <authorList>
            <person name="Hill R."/>
        </authorList>
    </citation>
    <scope>NUCLEOTIDE SEQUENCE</scope>
    <source>
        <strain evidence="2">IMI 360193</strain>
    </source>
</reference>
<name>A0A9W9C2L7_9PLEO</name>
<proteinExistence type="predicted"/>
<feature type="region of interest" description="Disordered" evidence="1">
    <location>
        <begin position="210"/>
        <end position="229"/>
    </location>
</feature>
<organism evidence="2 3">
    <name type="scientific">Didymella glomerata</name>
    <dbReference type="NCBI Taxonomy" id="749621"/>
    <lineage>
        <taxon>Eukaryota</taxon>
        <taxon>Fungi</taxon>
        <taxon>Dikarya</taxon>
        <taxon>Ascomycota</taxon>
        <taxon>Pezizomycotina</taxon>
        <taxon>Dothideomycetes</taxon>
        <taxon>Pleosporomycetidae</taxon>
        <taxon>Pleosporales</taxon>
        <taxon>Pleosporineae</taxon>
        <taxon>Didymellaceae</taxon>
        <taxon>Didymella</taxon>
    </lineage>
</organism>
<feature type="region of interest" description="Disordered" evidence="1">
    <location>
        <begin position="135"/>
        <end position="155"/>
    </location>
</feature>